<dbReference type="Proteomes" id="UP000461768">
    <property type="component" value="Unassembled WGS sequence"/>
</dbReference>
<dbReference type="OrthoDB" id="1122717at2"/>
<feature type="transmembrane region" description="Helical" evidence="1">
    <location>
        <begin position="41"/>
        <end position="65"/>
    </location>
</feature>
<keyword evidence="1" id="KW-0472">Membrane</keyword>
<evidence type="ECO:0000313" key="3">
    <source>
        <dbReference type="Proteomes" id="UP000461768"/>
    </source>
</evidence>
<reference evidence="2 3" key="1">
    <citation type="submission" date="2019-09" db="EMBL/GenBank/DDBJ databases">
        <authorList>
            <person name="Valk L.C."/>
        </authorList>
    </citation>
    <scope>NUCLEOTIDE SEQUENCE [LARGE SCALE GENOMIC DNA]</scope>
    <source>
        <strain evidence="2">GalUA</strain>
    </source>
</reference>
<dbReference type="NCBIfam" id="NF033684">
    <property type="entry name" value="suffix_2_RND"/>
    <property type="match status" value="1"/>
</dbReference>
<dbReference type="InterPro" id="IPR047961">
    <property type="entry name" value="Transp_suffix-like"/>
</dbReference>
<protein>
    <submittedName>
        <fullName evidence="2">Transporter suffix domain-containing protein</fullName>
    </submittedName>
</protein>
<accession>A0A7V7UB64</accession>
<reference evidence="2 3" key="2">
    <citation type="submission" date="2020-02" db="EMBL/GenBank/DDBJ databases">
        <title>Candidatus Galacturonibacter soehngenii shows hetero-acetogenic catabolism of galacturonic acid but lacks a canonical carbon monoxide dehydrogenase/acetyl-CoA synthase complex.</title>
        <authorList>
            <person name="Diender M."/>
            <person name="Stouten G.R."/>
            <person name="Petersen J.F."/>
            <person name="Nielsen P.H."/>
            <person name="Dueholm M.S."/>
            <person name="Pronk J.T."/>
            <person name="Van Loosdrecht M.C.M."/>
        </authorList>
    </citation>
    <scope>NUCLEOTIDE SEQUENCE [LARGE SCALE GENOMIC DNA]</scope>
    <source>
        <strain evidence="2">GalUA</strain>
    </source>
</reference>
<keyword evidence="3" id="KW-1185">Reference proteome</keyword>
<dbReference type="EMBL" id="WAGX01000007">
    <property type="protein sequence ID" value="KAB1435997.1"/>
    <property type="molecule type" value="Genomic_DNA"/>
</dbReference>
<comment type="caution">
    <text evidence="2">The sequence shown here is derived from an EMBL/GenBank/DDBJ whole genome shotgun (WGS) entry which is preliminary data.</text>
</comment>
<keyword evidence="1" id="KW-0812">Transmembrane</keyword>
<keyword evidence="1" id="KW-1133">Transmembrane helix</keyword>
<evidence type="ECO:0000256" key="1">
    <source>
        <dbReference type="SAM" id="Phobius"/>
    </source>
</evidence>
<name>A0A7V7UB64_9FIRM</name>
<organism evidence="2 3">
    <name type="scientific">Candidatus Galacturonatibacter soehngenii</name>
    <dbReference type="NCBI Taxonomy" id="2307010"/>
    <lineage>
        <taxon>Bacteria</taxon>
        <taxon>Bacillati</taxon>
        <taxon>Bacillota</taxon>
        <taxon>Clostridia</taxon>
        <taxon>Lachnospirales</taxon>
        <taxon>Lachnospiraceae</taxon>
        <taxon>Candidatus Galacturonatibacter</taxon>
    </lineage>
</organism>
<proteinExistence type="predicted"/>
<feature type="transmembrane region" description="Helical" evidence="1">
    <location>
        <begin position="12"/>
        <end position="29"/>
    </location>
</feature>
<gene>
    <name evidence="2" type="ORF">F7O84_16650</name>
</gene>
<dbReference type="AlphaFoldDB" id="A0A7V7UB64"/>
<evidence type="ECO:0000313" key="2">
    <source>
        <dbReference type="EMBL" id="KAB1435997.1"/>
    </source>
</evidence>
<sequence>MKCINFDMKLSRSIAIGLIILSFVLYAIMPFNVCLPFSTCIIVGITGSMMVLSEIVFWIGSLMIGKEVATKFRKKFNICNFMNKIKKKGD</sequence>
<dbReference type="RefSeq" id="WP_151147869.1">
    <property type="nucleotide sequence ID" value="NZ_WAGX01000007.1"/>
</dbReference>